<dbReference type="EMBL" id="JACJKH010000001">
    <property type="protein sequence ID" value="MBM6742883.1"/>
    <property type="molecule type" value="Genomic_DNA"/>
</dbReference>
<evidence type="ECO:0000259" key="1">
    <source>
        <dbReference type="Pfam" id="PF04754"/>
    </source>
</evidence>
<comment type="caution">
    <text evidence="2">The sequence shown here is derived from an EMBL/GenBank/DDBJ whole genome shotgun (WGS) entry which is preliminary data.</text>
</comment>
<proteinExistence type="predicted"/>
<dbReference type="PANTHER" id="PTHR34611:SF2">
    <property type="entry name" value="INACTIVE RECOMBINATION-PROMOTING NUCLEASE-LIKE PROTEIN RPNE-RELATED"/>
    <property type="match status" value="1"/>
</dbReference>
<organism evidence="2 3">
    <name type="scientific">Drancourtella massiliensis</name>
    <dbReference type="NCBI Taxonomy" id="1632013"/>
    <lineage>
        <taxon>Bacteria</taxon>
        <taxon>Bacillati</taxon>
        <taxon>Bacillota</taxon>
        <taxon>Clostridia</taxon>
        <taxon>Eubacteriales</taxon>
        <taxon>Oscillospiraceae</taxon>
        <taxon>Drancourtella</taxon>
    </lineage>
</organism>
<accession>A0ABS2EDC4</accession>
<protein>
    <submittedName>
        <fullName evidence="2">Rpn family recombination-promoting nuclease/putative transposase</fullName>
    </submittedName>
</protein>
<keyword evidence="3" id="KW-1185">Reference proteome</keyword>
<dbReference type="InterPro" id="IPR051699">
    <property type="entry name" value="Rpn/YhgA-like_nuclease"/>
</dbReference>
<gene>
    <name evidence="2" type="ORF">H6A32_00925</name>
</gene>
<dbReference type="InterPro" id="IPR006842">
    <property type="entry name" value="Transposase_31"/>
</dbReference>
<evidence type="ECO:0000313" key="2">
    <source>
        <dbReference type="EMBL" id="MBM6742883.1"/>
    </source>
</evidence>
<dbReference type="Pfam" id="PF04754">
    <property type="entry name" value="Transposase_31"/>
    <property type="match status" value="1"/>
</dbReference>
<dbReference type="RefSeq" id="WP_204863540.1">
    <property type="nucleotide sequence ID" value="NZ_JACJKH010000001.1"/>
</dbReference>
<feature type="domain" description="Transposase (putative) YhgA-like" evidence="1">
    <location>
        <begin position="30"/>
        <end position="233"/>
    </location>
</feature>
<dbReference type="Proteomes" id="UP000775686">
    <property type="component" value="Unassembled WGS sequence"/>
</dbReference>
<evidence type="ECO:0000313" key="3">
    <source>
        <dbReference type="Proteomes" id="UP000775686"/>
    </source>
</evidence>
<dbReference type="PANTHER" id="PTHR34611">
    <property type="match status" value="1"/>
</dbReference>
<sequence>MQKTDRTETTKNTTSRDAVKNTKIKDSGAKLIFRDPVLCAQFLRGYTDIELLKDVQPEDIEDITEQFLPLLQEARDSDSVKKIHLKGNSDIDTLYVIALIEHQTKVDFDMSFRILRYIVYILTDYASEMEKIHEGITSTKAFRYPPVLPIVFYDGTERWTASLDFKDRTALSDLLGMHIPSFQYIVVPLSEFSNQELIDKQDELSLIMLIDKLRSSAEFHKLKEIPEEYLDNISQNSPESLLKLISKIIAAFLHRLNVPQDEIGEFTDQIERRDFTMLFENFEAYDVQAERKKARELGMAEGLAEGRATGLAEGRAEGRAEGHAEGRATGLAEGRAAGLLAGRSESILDVLEDLGPVSSEIREQILSEKNLDTLKIWNKGAAKVESVDEFVEKFLKGR</sequence>
<reference evidence="2 3" key="1">
    <citation type="journal article" date="2021" name="Sci. Rep.">
        <title>The distribution of antibiotic resistance genes in chicken gut microbiota commensals.</title>
        <authorList>
            <person name="Juricova H."/>
            <person name="Matiasovicova J."/>
            <person name="Kubasova T."/>
            <person name="Cejkova D."/>
            <person name="Rychlik I."/>
        </authorList>
    </citation>
    <scope>NUCLEOTIDE SEQUENCE [LARGE SCALE GENOMIC DNA]</scope>
    <source>
        <strain evidence="2 3">An770</strain>
    </source>
</reference>
<name>A0ABS2EDC4_9FIRM</name>